<feature type="domain" description="Peptidase S49" evidence="6">
    <location>
        <begin position="114"/>
        <end position="261"/>
    </location>
</feature>
<dbReference type="Pfam" id="PF01343">
    <property type="entry name" value="Peptidase_S49"/>
    <property type="match status" value="1"/>
</dbReference>
<keyword evidence="5" id="KW-1133">Transmembrane helix</keyword>
<dbReference type="EMBL" id="MFMT01000001">
    <property type="protein sequence ID" value="OGG89374.1"/>
    <property type="molecule type" value="Genomic_DNA"/>
</dbReference>
<dbReference type="InterPro" id="IPR002142">
    <property type="entry name" value="Peptidase_S49"/>
</dbReference>
<reference evidence="7 8" key="1">
    <citation type="journal article" date="2016" name="Nat. Commun.">
        <title>Thousands of microbial genomes shed light on interconnected biogeochemical processes in an aquifer system.</title>
        <authorList>
            <person name="Anantharaman K."/>
            <person name="Brown C.T."/>
            <person name="Hug L.A."/>
            <person name="Sharon I."/>
            <person name="Castelle C.J."/>
            <person name="Probst A.J."/>
            <person name="Thomas B.C."/>
            <person name="Singh A."/>
            <person name="Wilkins M.J."/>
            <person name="Karaoz U."/>
            <person name="Brodie E.L."/>
            <person name="Williams K.H."/>
            <person name="Hubbard S.S."/>
            <person name="Banfield J.F."/>
        </authorList>
    </citation>
    <scope>NUCLEOTIDE SEQUENCE [LARGE SCALE GENOMIC DNA]</scope>
</reference>
<evidence type="ECO:0000259" key="6">
    <source>
        <dbReference type="Pfam" id="PF01343"/>
    </source>
</evidence>
<feature type="transmembrane region" description="Helical" evidence="5">
    <location>
        <begin position="12"/>
        <end position="35"/>
    </location>
</feature>
<keyword evidence="3" id="KW-0378">Hydrolase</keyword>
<dbReference type="PANTHER" id="PTHR42987:SF4">
    <property type="entry name" value="PROTEASE SOHB-RELATED"/>
    <property type="match status" value="1"/>
</dbReference>
<dbReference type="NCBIfam" id="TIGR00706">
    <property type="entry name" value="SppA_dom"/>
    <property type="match status" value="1"/>
</dbReference>
<keyword evidence="5" id="KW-0812">Transmembrane</keyword>
<keyword evidence="4" id="KW-0720">Serine protease</keyword>
<name>A0A1F6FU26_9BACT</name>
<evidence type="ECO:0000313" key="8">
    <source>
        <dbReference type="Proteomes" id="UP000179230"/>
    </source>
</evidence>
<keyword evidence="5" id="KW-0472">Membrane</keyword>
<dbReference type="Gene3D" id="3.90.226.10">
    <property type="entry name" value="2-enoyl-CoA Hydratase, Chain A, domain 1"/>
    <property type="match status" value="2"/>
</dbReference>
<dbReference type="InterPro" id="IPR047272">
    <property type="entry name" value="S49_SppA_C"/>
</dbReference>
<keyword evidence="2" id="KW-0645">Protease</keyword>
<dbReference type="AlphaFoldDB" id="A0A1F6FU26"/>
<gene>
    <name evidence="7" type="ORF">A2592_01355</name>
</gene>
<organism evidence="7 8">
    <name type="scientific">Candidatus Kaiserbacteria bacterium RIFOXYD1_FULL_42_15</name>
    <dbReference type="NCBI Taxonomy" id="1798532"/>
    <lineage>
        <taxon>Bacteria</taxon>
        <taxon>Candidatus Kaiseribacteriota</taxon>
    </lineage>
</organism>
<evidence type="ECO:0000313" key="7">
    <source>
        <dbReference type="EMBL" id="OGG89374.1"/>
    </source>
</evidence>
<proteinExistence type="inferred from homology"/>
<evidence type="ECO:0000256" key="4">
    <source>
        <dbReference type="ARBA" id="ARBA00022825"/>
    </source>
</evidence>
<dbReference type="Proteomes" id="UP000179230">
    <property type="component" value="Unassembled WGS sequence"/>
</dbReference>
<comment type="similarity">
    <text evidence="1">Belongs to the peptidase S49 family.</text>
</comment>
<sequence length="281" mass="30128">MQPISFKREVLNVLLRVGAVVFTIVLLIIVVNFSYSSFGMISDGECNIAVMPIEGIILPFSGITAIDELYITPATVRSFIKTAEEELGIEGIMFEINSPGGTPVAAETIAEDIKSSSLPTVALIGDIGASGGYMVASAADTIIASNMSEVGSIGVTMSYVEESAKNKEDGLTFVSLSTGKFKDAGNPNKPLTDDERELFERDLTSMHNSFVEIVAENRNLSFDEVSALADGSTMVGSRALESKLIDRIGGRAEAKKAFAEKLGKEESEIIFCEYSPMLQLI</sequence>
<dbReference type="InterPro" id="IPR029045">
    <property type="entry name" value="ClpP/crotonase-like_dom_sf"/>
</dbReference>
<evidence type="ECO:0000256" key="5">
    <source>
        <dbReference type="SAM" id="Phobius"/>
    </source>
</evidence>
<evidence type="ECO:0000256" key="2">
    <source>
        <dbReference type="ARBA" id="ARBA00022670"/>
    </source>
</evidence>
<accession>A0A1F6FU26</accession>
<dbReference type="SUPFAM" id="SSF52096">
    <property type="entry name" value="ClpP/crotonase"/>
    <property type="match status" value="1"/>
</dbReference>
<evidence type="ECO:0000256" key="3">
    <source>
        <dbReference type="ARBA" id="ARBA00022801"/>
    </source>
</evidence>
<dbReference type="PANTHER" id="PTHR42987">
    <property type="entry name" value="PEPTIDASE S49"/>
    <property type="match status" value="1"/>
</dbReference>
<dbReference type="InterPro" id="IPR004635">
    <property type="entry name" value="Pept_S49_SppA"/>
</dbReference>
<dbReference type="GO" id="GO:0008236">
    <property type="term" value="F:serine-type peptidase activity"/>
    <property type="evidence" value="ECO:0007669"/>
    <property type="project" value="UniProtKB-KW"/>
</dbReference>
<dbReference type="CDD" id="cd07023">
    <property type="entry name" value="S49_Sppa_N_C"/>
    <property type="match status" value="1"/>
</dbReference>
<protein>
    <recommendedName>
        <fullName evidence="6">Peptidase S49 domain-containing protein</fullName>
    </recommendedName>
</protein>
<dbReference type="GO" id="GO:0006508">
    <property type="term" value="P:proteolysis"/>
    <property type="evidence" value="ECO:0007669"/>
    <property type="project" value="UniProtKB-KW"/>
</dbReference>
<evidence type="ECO:0000256" key="1">
    <source>
        <dbReference type="ARBA" id="ARBA00008683"/>
    </source>
</evidence>
<comment type="caution">
    <text evidence="7">The sequence shown here is derived from an EMBL/GenBank/DDBJ whole genome shotgun (WGS) entry which is preliminary data.</text>
</comment>